<name>A0AA36CES8_9BILA</name>
<dbReference type="Proteomes" id="UP001177023">
    <property type="component" value="Unassembled WGS sequence"/>
</dbReference>
<accession>A0AA36CES8</accession>
<feature type="non-terminal residue" evidence="2">
    <location>
        <position position="1"/>
    </location>
</feature>
<dbReference type="AlphaFoldDB" id="A0AA36CES8"/>
<feature type="compositionally biased region" description="Polar residues" evidence="1">
    <location>
        <begin position="50"/>
        <end position="60"/>
    </location>
</feature>
<evidence type="ECO:0000313" key="3">
    <source>
        <dbReference type="Proteomes" id="UP001177023"/>
    </source>
</evidence>
<dbReference type="EMBL" id="CATQJA010001406">
    <property type="protein sequence ID" value="CAJ0567093.1"/>
    <property type="molecule type" value="Genomic_DNA"/>
</dbReference>
<organism evidence="2 3">
    <name type="scientific">Mesorhabditis spiculigera</name>
    <dbReference type="NCBI Taxonomy" id="96644"/>
    <lineage>
        <taxon>Eukaryota</taxon>
        <taxon>Metazoa</taxon>
        <taxon>Ecdysozoa</taxon>
        <taxon>Nematoda</taxon>
        <taxon>Chromadorea</taxon>
        <taxon>Rhabditida</taxon>
        <taxon>Rhabditina</taxon>
        <taxon>Rhabditomorpha</taxon>
        <taxon>Rhabditoidea</taxon>
        <taxon>Rhabditidae</taxon>
        <taxon>Mesorhabditinae</taxon>
        <taxon>Mesorhabditis</taxon>
    </lineage>
</organism>
<feature type="compositionally biased region" description="Polar residues" evidence="1">
    <location>
        <begin position="69"/>
        <end position="82"/>
    </location>
</feature>
<reference evidence="2" key="1">
    <citation type="submission" date="2023-06" db="EMBL/GenBank/DDBJ databases">
        <authorList>
            <person name="Delattre M."/>
        </authorList>
    </citation>
    <scope>NUCLEOTIDE SEQUENCE</scope>
    <source>
        <strain evidence="2">AF72</strain>
    </source>
</reference>
<comment type="caution">
    <text evidence="2">The sequence shown here is derived from an EMBL/GenBank/DDBJ whole genome shotgun (WGS) entry which is preliminary data.</text>
</comment>
<evidence type="ECO:0000313" key="2">
    <source>
        <dbReference type="EMBL" id="CAJ0567093.1"/>
    </source>
</evidence>
<gene>
    <name evidence="2" type="ORF">MSPICULIGERA_LOCUS5660</name>
</gene>
<feature type="compositionally biased region" description="Basic and acidic residues" evidence="1">
    <location>
        <begin position="30"/>
        <end position="47"/>
    </location>
</feature>
<proteinExistence type="predicted"/>
<sequence length="82" mass="8732">MTKSSATELMHPGISGTLQVKHGPFDDPNAEARKSEQQALRRAEQEAMGKTSSTPQNSTPRAPLRPATVPTSNANSSTITLD</sequence>
<protein>
    <submittedName>
        <fullName evidence="2">Uncharacterized protein</fullName>
    </submittedName>
</protein>
<evidence type="ECO:0000256" key="1">
    <source>
        <dbReference type="SAM" id="MobiDB-lite"/>
    </source>
</evidence>
<keyword evidence="3" id="KW-1185">Reference proteome</keyword>
<feature type="region of interest" description="Disordered" evidence="1">
    <location>
        <begin position="1"/>
        <end position="82"/>
    </location>
</feature>